<evidence type="ECO:0000313" key="2">
    <source>
        <dbReference type="EMBL" id="MBR8668035.1"/>
    </source>
</evidence>
<dbReference type="Gene3D" id="3.40.50.300">
    <property type="entry name" value="P-loop containing nucleotide triphosphate hydrolases"/>
    <property type="match status" value="1"/>
</dbReference>
<proteinExistence type="predicted"/>
<evidence type="ECO:0000259" key="1">
    <source>
        <dbReference type="Pfam" id="PF01695"/>
    </source>
</evidence>
<protein>
    <submittedName>
        <fullName evidence="2">ATP-binding protein</fullName>
    </submittedName>
</protein>
<keyword evidence="2" id="KW-0067">ATP-binding</keyword>
<accession>A0A941GID8</accession>
<dbReference type="GO" id="GO:0006260">
    <property type="term" value="P:DNA replication"/>
    <property type="evidence" value="ECO:0007669"/>
    <property type="project" value="TreeGrafter"/>
</dbReference>
<comment type="caution">
    <text evidence="2">The sequence shown here is derived from an EMBL/GenBank/DDBJ whole genome shotgun (WGS) entry which is preliminary data.</text>
</comment>
<dbReference type="InterPro" id="IPR002611">
    <property type="entry name" value="IstB_ATP-bd"/>
</dbReference>
<dbReference type="AlphaFoldDB" id="A0A941GID8"/>
<dbReference type="GO" id="GO:0005524">
    <property type="term" value="F:ATP binding"/>
    <property type="evidence" value="ECO:0007669"/>
    <property type="project" value="UniProtKB-KW"/>
</dbReference>
<feature type="domain" description="IstB-like ATP-binding" evidence="1">
    <location>
        <begin position="118"/>
        <end position="263"/>
    </location>
</feature>
<sequence length="264" mass="30203">MDKMKKINTLISSKIQFIGERQCEICDSTVPVILRNGKEYSHCLNCENRKLEKEMEDFRNKSEAEAFFWNNSLVPSDSENAVFDTYEPKNLTQEDAYFKAKWYAENFHKLISDKEFNSLLFQGSYGIGKSHLSHAIAMSVKEKQYKVIFADTPMLMKKIQSTYGSFKDSEITIFESIAKADLFILDDLGAEYVKSKNGEESWAVDTLFSIIGSRVDKPNIFTTNYDSEGLKNKYGVHGGRIVSRMMKGTKAIKMTGDDYRVKKA</sequence>
<reference evidence="2" key="1">
    <citation type="submission" date="2021-04" db="EMBL/GenBank/DDBJ databases">
        <title>Genomic analysis of electroactive and textile dye degrading Bacillus circulans strain: DC10 isolated from constructed wetland-microbial fuel cells treating textile dye wastewaters.</title>
        <authorList>
            <person name="Patel D.U."/>
            <person name="Desai C.R."/>
        </authorList>
    </citation>
    <scope>NUCLEOTIDE SEQUENCE</scope>
    <source>
        <strain evidence="2">DC10</strain>
    </source>
</reference>
<keyword evidence="2" id="KW-0547">Nucleotide-binding</keyword>
<gene>
    <name evidence="2" type="ORF">KD144_00655</name>
</gene>
<dbReference type="CDD" id="cd00009">
    <property type="entry name" value="AAA"/>
    <property type="match status" value="1"/>
</dbReference>
<dbReference type="PANTHER" id="PTHR30050:SF4">
    <property type="entry name" value="ATP-BINDING PROTEIN RV3427C IN INSERTION SEQUENCE-RELATED"/>
    <property type="match status" value="1"/>
</dbReference>
<name>A0A941GID8_NIACI</name>
<dbReference type="EMBL" id="JAGTPX010000001">
    <property type="protein sequence ID" value="MBR8668035.1"/>
    <property type="molecule type" value="Genomic_DNA"/>
</dbReference>
<dbReference type="InterPro" id="IPR027417">
    <property type="entry name" value="P-loop_NTPase"/>
</dbReference>
<dbReference type="Pfam" id="PF01695">
    <property type="entry name" value="IstB_IS21"/>
    <property type="match status" value="1"/>
</dbReference>
<dbReference type="PANTHER" id="PTHR30050">
    <property type="entry name" value="CHROMOSOMAL REPLICATION INITIATOR PROTEIN DNAA"/>
    <property type="match status" value="1"/>
</dbReference>
<organism evidence="2">
    <name type="scientific">Niallia circulans</name>
    <name type="common">Bacillus circulans</name>
    <dbReference type="NCBI Taxonomy" id="1397"/>
    <lineage>
        <taxon>Bacteria</taxon>
        <taxon>Bacillati</taxon>
        <taxon>Bacillota</taxon>
        <taxon>Bacilli</taxon>
        <taxon>Bacillales</taxon>
        <taxon>Bacillaceae</taxon>
        <taxon>Niallia</taxon>
    </lineage>
</organism>
<dbReference type="SUPFAM" id="SSF52540">
    <property type="entry name" value="P-loop containing nucleoside triphosphate hydrolases"/>
    <property type="match status" value="1"/>
</dbReference>